<accession>A0ABX0IZJ0</accession>
<evidence type="ECO:0000313" key="1">
    <source>
        <dbReference type="EMBL" id="NHN29297.1"/>
    </source>
</evidence>
<dbReference type="RefSeq" id="WP_166147128.1">
    <property type="nucleotide sequence ID" value="NZ_JAAOIW010000002.1"/>
</dbReference>
<organism evidence="1 2">
    <name type="scientific">Paenibacillus agricola</name>
    <dbReference type="NCBI Taxonomy" id="2716264"/>
    <lineage>
        <taxon>Bacteria</taxon>
        <taxon>Bacillati</taxon>
        <taxon>Bacillota</taxon>
        <taxon>Bacilli</taxon>
        <taxon>Bacillales</taxon>
        <taxon>Paenibacillaceae</taxon>
        <taxon>Paenibacillus</taxon>
    </lineage>
</organism>
<proteinExistence type="predicted"/>
<name>A0ABX0IZJ0_9BACL</name>
<dbReference type="EMBL" id="JAAOIW010000002">
    <property type="protein sequence ID" value="NHN29297.1"/>
    <property type="molecule type" value="Genomic_DNA"/>
</dbReference>
<keyword evidence="2" id="KW-1185">Reference proteome</keyword>
<comment type="caution">
    <text evidence="1">The sequence shown here is derived from an EMBL/GenBank/DDBJ whole genome shotgun (WGS) entry which is preliminary data.</text>
</comment>
<dbReference type="PROSITE" id="PS51257">
    <property type="entry name" value="PROKAR_LIPOPROTEIN"/>
    <property type="match status" value="1"/>
</dbReference>
<protein>
    <recommendedName>
        <fullName evidence="3">Lipoprotein</fullName>
    </recommendedName>
</protein>
<evidence type="ECO:0000313" key="2">
    <source>
        <dbReference type="Proteomes" id="UP001165962"/>
    </source>
</evidence>
<evidence type="ECO:0008006" key="3">
    <source>
        <dbReference type="Google" id="ProtNLM"/>
    </source>
</evidence>
<gene>
    <name evidence="1" type="ORF">G9U52_05560</name>
</gene>
<dbReference type="Proteomes" id="UP001165962">
    <property type="component" value="Unassembled WGS sequence"/>
</dbReference>
<sequence length="200" mass="23075">MLKKIGLIGMLSLVIISISLVACGPEPSAAPMEGEPSVLNASPSYPPLTSDELNQFKAYLPSIRGFTLVKVAEIRNQNEAYIQYFPSFSDYQAASKDNSLSETEFNTYFSLMDTVNKVFMEESLRLLHEFPTITRITMKIPHNNQVYAIETSKRSIENYMKINFKKLHDEPDQKHWKELKKKYFVSKEREKFAMRFIRAS</sequence>
<reference evidence="1" key="1">
    <citation type="submission" date="2020-03" db="EMBL/GenBank/DDBJ databases">
        <title>Draft sequencing of Paenibacilllus sp. S3N08.</title>
        <authorList>
            <person name="Kim D.-U."/>
        </authorList>
    </citation>
    <scope>NUCLEOTIDE SEQUENCE</scope>
    <source>
        <strain evidence="1">S3N08</strain>
    </source>
</reference>